<accession>A0A4Z1ER96</accession>
<proteinExistence type="predicted"/>
<protein>
    <submittedName>
        <fullName evidence="1">Uncharacterized protein</fullName>
    </submittedName>
</protein>
<name>A0A4Z1ER96_9HELO</name>
<dbReference type="Proteomes" id="UP000297777">
    <property type="component" value="Unassembled WGS sequence"/>
</dbReference>
<reference evidence="1 2" key="1">
    <citation type="submission" date="2017-12" db="EMBL/GenBank/DDBJ databases">
        <title>Comparative genomics of Botrytis spp.</title>
        <authorList>
            <person name="Valero-Jimenez C.A."/>
            <person name="Tapia P."/>
            <person name="Veloso J."/>
            <person name="Silva-Moreno E."/>
            <person name="Staats M."/>
            <person name="Valdes J.H."/>
            <person name="Van Kan J.A.L."/>
        </authorList>
    </citation>
    <scope>NUCLEOTIDE SEQUENCE [LARGE SCALE GENOMIC DNA]</scope>
    <source>
        <strain evidence="1 2">Bt9001</strain>
    </source>
</reference>
<comment type="caution">
    <text evidence="1">The sequence shown here is derived from an EMBL/GenBank/DDBJ whole genome shotgun (WGS) entry which is preliminary data.</text>
</comment>
<sequence>MDLRHPSSQPVADANCTKHMLSSLFTLPSSLGVPPPTKFDEEQLAKLKEVIVPGPYRIWLMWRPQSGKFVKGETVFRRRTKRQHILKAVAGFCHNMS</sequence>
<organism evidence="1 2">
    <name type="scientific">Botrytis tulipae</name>
    <dbReference type="NCBI Taxonomy" id="87230"/>
    <lineage>
        <taxon>Eukaryota</taxon>
        <taxon>Fungi</taxon>
        <taxon>Dikarya</taxon>
        <taxon>Ascomycota</taxon>
        <taxon>Pezizomycotina</taxon>
        <taxon>Leotiomycetes</taxon>
        <taxon>Helotiales</taxon>
        <taxon>Sclerotiniaceae</taxon>
        <taxon>Botrytis</taxon>
    </lineage>
</organism>
<evidence type="ECO:0000313" key="2">
    <source>
        <dbReference type="Proteomes" id="UP000297777"/>
    </source>
</evidence>
<keyword evidence="2" id="KW-1185">Reference proteome</keyword>
<gene>
    <name evidence="1" type="ORF">BTUL_0046g00230</name>
</gene>
<dbReference type="EMBL" id="PQXH01000046">
    <property type="protein sequence ID" value="TGO14934.1"/>
    <property type="molecule type" value="Genomic_DNA"/>
</dbReference>
<evidence type="ECO:0000313" key="1">
    <source>
        <dbReference type="EMBL" id="TGO14934.1"/>
    </source>
</evidence>
<dbReference type="AlphaFoldDB" id="A0A4Z1ER96"/>